<sequence length="304" mass="33207">MEPEFIVGAYASLPQGRPSQEMYYVLLGEKPWISGTEIPYPGDLADKDDRHWLATHLPKHWHANSVTAIPGTMQHVKKNPSFGLAGPQEAGRRAAIGFFEDLRRAVADVAEIRGSQDIAYIELHSAPTRIAARERMAESLSLLKSWDWSGAQLVIEHCDRYIPGQAPEKGFLSLDDEIMLCKQLGIGLTINWGRSAVEGRSAQTALEQVQQAAAAGVLTGLMFSGAGPEETQYGYPWIDGHLPMNPDEPTSLMDATAIRQCVAAAKTQQHPLSYVGAKVCVPKDASLDERVQYLAHIHEAVGNG</sequence>
<dbReference type="eggNOG" id="COG0648">
    <property type="taxonomic scope" value="Bacteria"/>
</dbReference>
<dbReference type="STRING" id="1437603.GCA_000771525_01624"/>
<dbReference type="RefSeq" id="WP_033512779.1">
    <property type="nucleotide sequence ID" value="NZ_JDUO01000007.1"/>
</dbReference>
<organism evidence="1 2">
    <name type="scientific">Bifidobacterium mongoliense DSM 21395</name>
    <dbReference type="NCBI Taxonomy" id="1437603"/>
    <lineage>
        <taxon>Bacteria</taxon>
        <taxon>Bacillati</taxon>
        <taxon>Actinomycetota</taxon>
        <taxon>Actinomycetes</taxon>
        <taxon>Bifidobacteriales</taxon>
        <taxon>Bifidobacteriaceae</taxon>
        <taxon>Bifidobacterium</taxon>
    </lineage>
</organism>
<dbReference type="GeneID" id="93094642"/>
<reference evidence="1 2" key="1">
    <citation type="submission" date="2014-03" db="EMBL/GenBank/DDBJ databases">
        <title>Genomics of Bifidobacteria.</title>
        <authorList>
            <person name="Ventura M."/>
            <person name="Milani C."/>
            <person name="Lugli G.A."/>
        </authorList>
    </citation>
    <scope>NUCLEOTIDE SEQUENCE [LARGE SCALE GENOMIC DNA]</scope>
    <source>
        <strain evidence="1 2">DSM 21395</strain>
    </source>
</reference>
<name>A0A087BR27_9BIFI</name>
<comment type="caution">
    <text evidence="1">The sequence shown here is derived from an EMBL/GenBank/DDBJ whole genome shotgun (WGS) entry which is preliminary data.</text>
</comment>
<dbReference type="InterPro" id="IPR032344">
    <property type="entry name" value="DUF4862"/>
</dbReference>
<proteinExistence type="predicted"/>
<dbReference type="OrthoDB" id="7307665at2"/>
<accession>A0A087BR27</accession>
<evidence type="ECO:0000313" key="1">
    <source>
        <dbReference type="EMBL" id="KFI73477.1"/>
    </source>
</evidence>
<protein>
    <submittedName>
        <fullName evidence="1">UDP-N-acetylglucosamine diphosphorylase</fullName>
    </submittedName>
</protein>
<dbReference type="Pfam" id="PF16154">
    <property type="entry name" value="DUF4862"/>
    <property type="match status" value="1"/>
</dbReference>
<dbReference type="Proteomes" id="UP000029082">
    <property type="component" value="Unassembled WGS sequence"/>
</dbReference>
<dbReference type="EMBL" id="JGZE01000033">
    <property type="protein sequence ID" value="KFI73477.1"/>
    <property type="molecule type" value="Genomic_DNA"/>
</dbReference>
<evidence type="ECO:0000313" key="2">
    <source>
        <dbReference type="Proteomes" id="UP000029082"/>
    </source>
</evidence>
<gene>
    <name evidence="1" type="ORF">BMON_1677</name>
</gene>
<keyword evidence="2" id="KW-1185">Reference proteome</keyword>
<dbReference type="AlphaFoldDB" id="A0A087BR27"/>